<evidence type="ECO:0000256" key="3">
    <source>
        <dbReference type="ARBA" id="ARBA00023274"/>
    </source>
</evidence>
<evidence type="ECO:0000313" key="7">
    <source>
        <dbReference type="Proteomes" id="UP000323707"/>
    </source>
</evidence>
<evidence type="ECO:0000313" key="6">
    <source>
        <dbReference type="EMBL" id="KAA8708599.1"/>
    </source>
</evidence>
<proteinExistence type="inferred from homology"/>
<keyword evidence="4" id="KW-0699">rRNA-binding</keyword>
<dbReference type="InterPro" id="IPR005749">
    <property type="entry name" value="Ribosomal_uL15_bac-type"/>
</dbReference>
<accession>A0A5M9QKN4</accession>
<dbReference type="AlphaFoldDB" id="A0A5M9QKN4"/>
<comment type="function">
    <text evidence="4">Binds to the 23S rRNA.</text>
</comment>
<comment type="subunit">
    <text evidence="4">Part of the 50S ribosomal subunit.</text>
</comment>
<reference evidence="6 7" key="1">
    <citation type="submission" date="2019-09" db="EMBL/GenBank/DDBJ databases">
        <title>Draft genome sequence of various Type strains from the CCUG.</title>
        <authorList>
            <person name="Pineiro-Iglesias B."/>
            <person name="Tunovic T."/>
            <person name="Unosson C."/>
            <person name="Inganas E."/>
            <person name="Ohlen M."/>
            <person name="Cardew S."/>
            <person name="Jensie-Markopoulos S."/>
            <person name="Salva-Serra F."/>
            <person name="Jaen-Luchoro D."/>
            <person name="Karlsson R."/>
            <person name="Svensson-Stadler L."/>
            <person name="Chun J."/>
            <person name="Moore E."/>
        </authorList>
    </citation>
    <scope>NUCLEOTIDE SEQUENCE [LARGE SCALE GENOMIC DNA]</scope>
    <source>
        <strain evidence="6 7">CCUG 32756T</strain>
    </source>
</reference>
<dbReference type="GO" id="GO:0019843">
    <property type="term" value="F:rRNA binding"/>
    <property type="evidence" value="ECO:0007669"/>
    <property type="project" value="UniProtKB-UniRule"/>
</dbReference>
<dbReference type="PANTHER" id="PTHR12934">
    <property type="entry name" value="50S RIBOSOMAL PROTEIN L15"/>
    <property type="match status" value="1"/>
</dbReference>
<evidence type="ECO:0000256" key="2">
    <source>
        <dbReference type="ARBA" id="ARBA00022980"/>
    </source>
</evidence>
<keyword evidence="4" id="KW-0694">RNA-binding</keyword>
<keyword evidence="3 4" id="KW-0687">Ribonucleoprotein</keyword>
<evidence type="ECO:0000256" key="4">
    <source>
        <dbReference type="HAMAP-Rule" id="MF_01341"/>
    </source>
</evidence>
<dbReference type="HAMAP" id="MF_01341">
    <property type="entry name" value="Ribosomal_uL15"/>
    <property type="match status" value="1"/>
</dbReference>
<dbReference type="EMBL" id="VXKE01000019">
    <property type="protein sequence ID" value="KAA8708599.1"/>
    <property type="molecule type" value="Genomic_DNA"/>
</dbReference>
<dbReference type="InterPro" id="IPR030878">
    <property type="entry name" value="Ribosomal_uL15"/>
</dbReference>
<name>A0A5M9QKN4_9HELI</name>
<dbReference type="GO" id="GO:0022625">
    <property type="term" value="C:cytosolic large ribosomal subunit"/>
    <property type="evidence" value="ECO:0007669"/>
    <property type="project" value="TreeGrafter"/>
</dbReference>
<organism evidence="6 7">
    <name type="scientific">Helicobacter canis</name>
    <dbReference type="NCBI Taxonomy" id="29419"/>
    <lineage>
        <taxon>Bacteria</taxon>
        <taxon>Pseudomonadati</taxon>
        <taxon>Campylobacterota</taxon>
        <taxon>Epsilonproteobacteria</taxon>
        <taxon>Campylobacterales</taxon>
        <taxon>Helicobacteraceae</taxon>
        <taxon>Helicobacter</taxon>
    </lineage>
</organism>
<feature type="region of interest" description="Disordered" evidence="5">
    <location>
        <begin position="19"/>
        <end position="54"/>
    </location>
</feature>
<dbReference type="GO" id="GO:0006412">
    <property type="term" value="P:translation"/>
    <property type="evidence" value="ECO:0007669"/>
    <property type="project" value="UniProtKB-UniRule"/>
</dbReference>
<dbReference type="PANTHER" id="PTHR12934:SF11">
    <property type="entry name" value="LARGE RIBOSOMAL SUBUNIT PROTEIN UL15M"/>
    <property type="match status" value="1"/>
</dbReference>
<keyword evidence="2 4" id="KW-0689">Ribosomal protein</keyword>
<protein>
    <recommendedName>
        <fullName evidence="4">Large ribosomal subunit protein uL15</fullName>
    </recommendedName>
</protein>
<evidence type="ECO:0000256" key="1">
    <source>
        <dbReference type="ARBA" id="ARBA00007320"/>
    </source>
</evidence>
<comment type="caution">
    <text evidence="6">The sequence shown here is derived from an EMBL/GenBank/DDBJ whole genome shotgun (WGS) entry which is preliminary data.</text>
</comment>
<evidence type="ECO:0000256" key="5">
    <source>
        <dbReference type="SAM" id="MobiDB-lite"/>
    </source>
</evidence>
<comment type="similarity">
    <text evidence="1 4">Belongs to the universal ribosomal protein uL15 family.</text>
</comment>
<dbReference type="InterPro" id="IPR036227">
    <property type="entry name" value="Ribosomal_uL15/eL18_sf"/>
</dbReference>
<dbReference type="RefSeq" id="WP_150337601.1">
    <property type="nucleotide sequence ID" value="NZ_JAERIX010000008.1"/>
</dbReference>
<sequence>MASLHIIKPAKGSVKDIKRVGRGQGSGMGKTSTRGGKGQTARTGYTAKRGFEGGQQPLQRRLPKVGFTTRIHKPYIINVDRIKAVVGLSEITIESIDGVHKLPSCAKVAQSASLARQKVLVKLIGAGASALADKVRDTRVAVSGQRK</sequence>
<gene>
    <name evidence="4" type="primary">rplO</name>
    <name evidence="6" type="ORF">F4V45_06675</name>
</gene>
<dbReference type="NCBIfam" id="TIGR01071">
    <property type="entry name" value="rplO_bact"/>
    <property type="match status" value="1"/>
</dbReference>
<dbReference type="Proteomes" id="UP000323707">
    <property type="component" value="Unassembled WGS sequence"/>
</dbReference>
<dbReference type="GO" id="GO:0003735">
    <property type="term" value="F:structural constituent of ribosome"/>
    <property type="evidence" value="ECO:0007669"/>
    <property type="project" value="InterPro"/>
</dbReference>
<dbReference type="SUPFAM" id="SSF52080">
    <property type="entry name" value="Ribosomal proteins L15p and L18e"/>
    <property type="match status" value="1"/>
</dbReference>